<name>A0A2U1D0J6_9GAMM</name>
<gene>
    <name evidence="2" type="ORF">C8D92_101109</name>
</gene>
<evidence type="ECO:0008006" key="4">
    <source>
        <dbReference type="Google" id="ProtNLM"/>
    </source>
</evidence>
<feature type="transmembrane region" description="Helical" evidence="1">
    <location>
        <begin position="25"/>
        <end position="54"/>
    </location>
</feature>
<protein>
    <recommendedName>
        <fullName evidence="4">Tetratricopeptide repeat protein</fullName>
    </recommendedName>
</protein>
<accession>A0A2U1D0J6</accession>
<dbReference type="AlphaFoldDB" id="A0A2U1D0J6"/>
<evidence type="ECO:0000313" key="3">
    <source>
        <dbReference type="Proteomes" id="UP000245887"/>
    </source>
</evidence>
<dbReference type="Proteomes" id="UP000245887">
    <property type="component" value="Unassembled WGS sequence"/>
</dbReference>
<dbReference type="RefSeq" id="WP_116918156.1">
    <property type="nucleotide sequence ID" value="NZ_QEKQ01000001.1"/>
</dbReference>
<evidence type="ECO:0000313" key="2">
    <source>
        <dbReference type="EMBL" id="PVY78905.1"/>
    </source>
</evidence>
<reference evidence="2 3" key="1">
    <citation type="submission" date="2018-04" db="EMBL/GenBank/DDBJ databases">
        <title>Genomic Encyclopedia of Type Strains, Phase IV (KMG-IV): sequencing the most valuable type-strain genomes for metagenomic binning, comparative biology and taxonomic classification.</title>
        <authorList>
            <person name="Goeker M."/>
        </authorList>
    </citation>
    <scope>NUCLEOTIDE SEQUENCE [LARGE SCALE GENOMIC DNA]</scope>
    <source>
        <strain evidence="2 3">DSM 28688</strain>
    </source>
</reference>
<organism evidence="2 3">
    <name type="scientific">Tamilnaduibacter salinus</name>
    <dbReference type="NCBI Taxonomy" id="1484056"/>
    <lineage>
        <taxon>Bacteria</taxon>
        <taxon>Pseudomonadati</taxon>
        <taxon>Pseudomonadota</taxon>
        <taxon>Gammaproteobacteria</taxon>
        <taxon>Pseudomonadales</taxon>
        <taxon>Marinobacteraceae</taxon>
        <taxon>Tamilnaduibacter</taxon>
    </lineage>
</organism>
<dbReference type="EMBL" id="QEKQ01000001">
    <property type="protein sequence ID" value="PVY78905.1"/>
    <property type="molecule type" value="Genomic_DNA"/>
</dbReference>
<evidence type="ECO:0000256" key="1">
    <source>
        <dbReference type="SAM" id="Phobius"/>
    </source>
</evidence>
<proteinExistence type="predicted"/>
<dbReference type="OrthoDB" id="6388209at2"/>
<keyword evidence="1" id="KW-0472">Membrane</keyword>
<keyword evidence="1" id="KW-1133">Transmembrane helix</keyword>
<keyword evidence="1" id="KW-0812">Transmembrane</keyword>
<sequence length="177" mass="19731">MTEPLAPHPTGRRIPSFISTLSAGLLVLLLTGCAGGLITTTAYTTAGTAAGILYEKRMAFRDQLHRDYQTYQSQFAEAECDPSEYEISDTIYRFIENSPGTVDGYAEAQHILKTIYHDETHSRTVRAQALYYTALTEVEKENGSLDQARTYLRQLKEDFPGTHDCAVDTLLDEEGII</sequence>
<comment type="caution">
    <text evidence="2">The sequence shown here is derived from an EMBL/GenBank/DDBJ whole genome shotgun (WGS) entry which is preliminary data.</text>
</comment>